<dbReference type="PROSITE" id="PS51257">
    <property type="entry name" value="PROKAR_LIPOPROTEIN"/>
    <property type="match status" value="1"/>
</dbReference>
<sequence>MSSPARPILGLVVASLGLTSMACALDVTLTAAAADEVGTEDEGDEASADEAGTDSSDTDESGSSTDGEDEGETGRAEPSPLCQVVPGELDAPLPCDMPYAAVSLEPEVQWTWSGNGFEDSVVTTPLVANLDDDNGDGFIDLCDTPDVLVAAVDLPAEKQAVWPKAHLTVIDGATGETSRVFAHGIDGAVNPAIADLDNDGSPEILALEQYGTNSPYQFADRHLVAFDAEGNLKWSGEYVAQSRGGGAIAVADLDHDGSPEILAPEYVTDASGQLLWALDDPPTQYSMPVAADFDLDGDLEVLFGGTAYHHDGSLYFDVQGAPTNRGSAAVANFDDDPNPEFYAQHDGAHAVFDHDGSLIAVCPAHLVMGEAGNPTSIGDLNGDGKAEILFAIGQKVYALRPNADSCTIAWEKNIDTPGAKGAATVFDLLTDGGAEVLYADDSQMRLYDQMGNVVASLPRTARENIASPVVADIDGDGGADMLFASSQPVSSVGEPELPGTAALTMVSNGQGAFAPTRRIWNQHAYRGETIREDGRVSSYEADFEPGNWMDHNAYRANPGVVGFEQCAPGG</sequence>
<protein>
    <submittedName>
        <fullName evidence="4">Rhs family protein</fullName>
    </submittedName>
</protein>
<organism evidence="4 5">
    <name type="scientific">Plesiocystis pacifica SIR-1</name>
    <dbReference type="NCBI Taxonomy" id="391625"/>
    <lineage>
        <taxon>Bacteria</taxon>
        <taxon>Pseudomonadati</taxon>
        <taxon>Myxococcota</taxon>
        <taxon>Polyangia</taxon>
        <taxon>Nannocystales</taxon>
        <taxon>Nannocystaceae</taxon>
        <taxon>Plesiocystis</taxon>
    </lineage>
</organism>
<dbReference type="PANTHER" id="PTHR44103:SF1">
    <property type="entry name" value="PROPROTEIN CONVERTASE P"/>
    <property type="match status" value="1"/>
</dbReference>
<evidence type="ECO:0000313" key="4">
    <source>
        <dbReference type="EMBL" id="EDM75704.1"/>
    </source>
</evidence>
<keyword evidence="5" id="KW-1185">Reference proteome</keyword>
<feature type="chain" id="PRO_5002697804" evidence="3">
    <location>
        <begin position="25"/>
        <end position="570"/>
    </location>
</feature>
<comment type="caution">
    <text evidence="4">The sequence shown here is derived from an EMBL/GenBank/DDBJ whole genome shotgun (WGS) entry which is preliminary data.</text>
</comment>
<dbReference type="InterPro" id="IPR028994">
    <property type="entry name" value="Integrin_alpha_N"/>
</dbReference>
<feature type="region of interest" description="Disordered" evidence="2">
    <location>
        <begin position="36"/>
        <end position="87"/>
    </location>
</feature>
<dbReference type="EMBL" id="ABCS01000083">
    <property type="protein sequence ID" value="EDM75704.1"/>
    <property type="molecule type" value="Genomic_DNA"/>
</dbReference>
<evidence type="ECO:0000313" key="5">
    <source>
        <dbReference type="Proteomes" id="UP000005801"/>
    </source>
</evidence>
<keyword evidence="1 3" id="KW-0732">Signal</keyword>
<dbReference type="InterPro" id="IPR013517">
    <property type="entry name" value="FG-GAP"/>
</dbReference>
<accession>A6GEJ6</accession>
<feature type="compositionally biased region" description="Acidic residues" evidence="2">
    <location>
        <begin position="37"/>
        <end position="71"/>
    </location>
</feature>
<dbReference type="eggNOG" id="COG1520">
    <property type="taxonomic scope" value="Bacteria"/>
</dbReference>
<evidence type="ECO:0000256" key="1">
    <source>
        <dbReference type="ARBA" id="ARBA00022729"/>
    </source>
</evidence>
<dbReference type="AlphaFoldDB" id="A6GEJ6"/>
<reference evidence="4 5" key="1">
    <citation type="submission" date="2007-06" db="EMBL/GenBank/DDBJ databases">
        <authorList>
            <person name="Shimkets L."/>
            <person name="Ferriera S."/>
            <person name="Johnson J."/>
            <person name="Kravitz S."/>
            <person name="Beeson K."/>
            <person name="Sutton G."/>
            <person name="Rogers Y.-H."/>
            <person name="Friedman R."/>
            <person name="Frazier M."/>
            <person name="Venter J.C."/>
        </authorList>
    </citation>
    <scope>NUCLEOTIDE SEQUENCE [LARGE SCALE GENOMIC DNA]</scope>
    <source>
        <strain evidence="4 5">SIR-1</strain>
    </source>
</reference>
<gene>
    <name evidence="4" type="ORF">PPSIR1_28796</name>
</gene>
<dbReference type="Pfam" id="PF13517">
    <property type="entry name" value="FG-GAP_3"/>
    <property type="match status" value="1"/>
</dbReference>
<proteinExistence type="predicted"/>
<evidence type="ECO:0000256" key="3">
    <source>
        <dbReference type="SAM" id="SignalP"/>
    </source>
</evidence>
<dbReference type="OrthoDB" id="5487285at2"/>
<feature type="signal peptide" evidence="3">
    <location>
        <begin position="1"/>
        <end position="24"/>
    </location>
</feature>
<dbReference type="RefSeq" id="WP_006975136.1">
    <property type="nucleotide sequence ID" value="NZ_ABCS01000083.1"/>
</dbReference>
<dbReference type="STRING" id="391625.PPSIR1_28796"/>
<dbReference type="Proteomes" id="UP000005801">
    <property type="component" value="Unassembled WGS sequence"/>
</dbReference>
<name>A6GEJ6_9BACT</name>
<evidence type="ECO:0000256" key="2">
    <source>
        <dbReference type="SAM" id="MobiDB-lite"/>
    </source>
</evidence>
<dbReference type="SUPFAM" id="SSF69318">
    <property type="entry name" value="Integrin alpha N-terminal domain"/>
    <property type="match status" value="1"/>
</dbReference>
<dbReference type="PANTHER" id="PTHR44103">
    <property type="entry name" value="PROPROTEIN CONVERTASE P"/>
    <property type="match status" value="1"/>
</dbReference>